<dbReference type="SUPFAM" id="SSF52172">
    <property type="entry name" value="CheY-like"/>
    <property type="match status" value="1"/>
</dbReference>
<evidence type="ECO:0000256" key="2">
    <source>
        <dbReference type="ARBA" id="ARBA00012438"/>
    </source>
</evidence>
<evidence type="ECO:0000256" key="6">
    <source>
        <dbReference type="ARBA" id="ARBA00023015"/>
    </source>
</evidence>
<evidence type="ECO:0000256" key="5">
    <source>
        <dbReference type="ARBA" id="ARBA00022777"/>
    </source>
</evidence>
<dbReference type="PROSITE" id="PS50109">
    <property type="entry name" value="HIS_KIN"/>
    <property type="match status" value="1"/>
</dbReference>
<proteinExistence type="predicted"/>
<dbReference type="SUPFAM" id="SSF63829">
    <property type="entry name" value="Calcium-dependent phosphotriesterase"/>
    <property type="match status" value="2"/>
</dbReference>
<dbReference type="CDD" id="cd00082">
    <property type="entry name" value="HisKA"/>
    <property type="match status" value="1"/>
</dbReference>
<dbReference type="Gene3D" id="2.60.40.10">
    <property type="entry name" value="Immunoglobulins"/>
    <property type="match status" value="1"/>
</dbReference>
<evidence type="ECO:0000256" key="8">
    <source>
        <dbReference type="ARBA" id="ARBA00023163"/>
    </source>
</evidence>
<dbReference type="SUPFAM" id="SSF50998">
    <property type="entry name" value="Quinoprotein alcohol dehydrogenase-like"/>
    <property type="match status" value="1"/>
</dbReference>
<dbReference type="InterPro" id="IPR036097">
    <property type="entry name" value="HisK_dim/P_sf"/>
</dbReference>
<dbReference type="GO" id="GO:0000155">
    <property type="term" value="F:phosphorelay sensor kinase activity"/>
    <property type="evidence" value="ECO:0007669"/>
    <property type="project" value="InterPro"/>
</dbReference>
<dbReference type="InterPro" id="IPR005467">
    <property type="entry name" value="His_kinase_dom"/>
</dbReference>
<dbReference type="InterPro" id="IPR001789">
    <property type="entry name" value="Sig_transdc_resp-reg_receiver"/>
</dbReference>
<dbReference type="Pfam" id="PF07494">
    <property type="entry name" value="Reg_prop"/>
    <property type="match status" value="3"/>
</dbReference>
<dbReference type="Gene3D" id="3.40.50.2300">
    <property type="match status" value="1"/>
</dbReference>
<dbReference type="Gene3D" id="1.10.287.130">
    <property type="match status" value="1"/>
</dbReference>
<keyword evidence="3 9" id="KW-0597">Phosphoprotein</keyword>
<dbReference type="SUPFAM" id="SSF55874">
    <property type="entry name" value="ATPase domain of HSP90 chaperone/DNA topoisomerase II/histidine kinase"/>
    <property type="match status" value="1"/>
</dbReference>
<dbReference type="GO" id="GO:0043565">
    <property type="term" value="F:sequence-specific DNA binding"/>
    <property type="evidence" value="ECO:0007669"/>
    <property type="project" value="InterPro"/>
</dbReference>
<gene>
    <name evidence="13" type="ORF">DWY53_00110</name>
</gene>
<keyword evidence="5 13" id="KW-0418">Kinase</keyword>
<dbReference type="EMBL" id="QRUD01000001">
    <property type="protein sequence ID" value="RGR43681.1"/>
    <property type="molecule type" value="Genomic_DNA"/>
</dbReference>
<keyword evidence="8" id="KW-0804">Transcription</keyword>
<sequence length="1323" mass="150372">MFRLILSLISVLIIVCKSFASNEFVTRKYTTLDGLSQNDVQCIYQDSKGFIWLATNDGLNRFDGYEFKVYGYQSNGFNSNLIVCIDEDSHGNLWIGTADRGVFLFNSVKNEFVSLNLGHSGIDKNFTCDKILVDSKDRVWFHSSDESIYLVNYDFQNGKINTVLRSTLKLPYISDIIEIDNTIMLSSEDGLYECNVDGDELLLNKLLGCPIASAIVISSSQILYSNLENHQLCLYDKHTCKVSTLLENCDIRKMVYKNKRLFYATTSTVNVLTFDVLHAIESKPQVIATYSYSYPQTVVLDKNDILWIGFFKSGFMSIRENNKPIDLFRGIGNDHISSVYTFAKSDIYLGTEGSGLYHFNSITGNARLIPFTANRIVYSTAYSNYTDCMYVSLMYDGIYSFTSDNDYKKISGLRNVRAMLADGKYLWIGTYNKGLFRYDLSTGVMKEIKTSDNKELKIVRNIVKDHKGNIWVASSFGLKVLESADLYIDNPVLNSVKGLDELDYIVPVCEDLNHNIWYGTLGRGLRKIVDLDENHNACVENFSSADGLSSNTIKSIVNGTDGTLWISTNKGINSLNINTQRIRSYDIFDGLQDYEFMELSAGVMTNGTMIFGGVNGINVFRPDDFDVIDFNGSPTLVDFKIFNHSVEADSTYSAYFDKSVSFTEHIELPYNLNTFSFQFSSLDYRSPYKVGYEYMLEGVDDSWISTSAFHREAFYTKLPSGEYMFRLRVRNSDGVYSLNELSIPVIINPPFWRTWYAYTLYFILLVLSLYRFKVYYTSRVQRRNALYIANMEKRKTEELLEKETTFFTNISHELRTPLTLIHSPLSMIIESGKYSSDKYLAGMLQTMEHNSKFLLSLVNQLMNFSKSEKGMLSLNLKYGNFSSFSKEVFQQFTYWAKQKGVGLEYSVSRSDISFLFDPHLMEQIIYNLVSNAIKHTPAGGFVSFTVNEQDNKINISVADSGNGISDNLKTHLFERFYSQNKNSAEGGTGIGLFLTKRLVEIHNGNITFVSEEGKGTVFHVVIPMITEGDMVTENISANSGEDEKFADVLRSESCEHEEMIDIEVDGESPAILIVDDNKDICNMLSLLLSDKYKIMIAHDGEMAWNMIPDLQPDLVLSDIMMPGMNGLELCERIKQDVRTSHIPVVLLSAKTTLQDYFIGYKFHADAYCPKPFDNKIMKELLNSIITNRKRILQHKKVPAIKISKVSTTSTDDKFLEKLVKIIEDNITDSSFQIEDICKGLGVTALVLNKKLKALMGVTANAFVRSIRMKRAAELLKTGRYSVSEVTYDVGFNDLKYFRECFKKEFGVLPQQYKEQSIQTDLDS</sequence>
<dbReference type="RefSeq" id="WP_117892262.1">
    <property type="nucleotide sequence ID" value="NZ_QRUD01000001.1"/>
</dbReference>
<evidence type="ECO:0000259" key="11">
    <source>
        <dbReference type="PROSITE" id="PS50109"/>
    </source>
</evidence>
<evidence type="ECO:0000256" key="3">
    <source>
        <dbReference type="ARBA" id="ARBA00022553"/>
    </source>
</evidence>
<keyword evidence="7" id="KW-0238">DNA-binding</keyword>
<dbReference type="InterPro" id="IPR011123">
    <property type="entry name" value="Y_Y_Y"/>
</dbReference>
<dbReference type="GO" id="GO:0003700">
    <property type="term" value="F:DNA-binding transcription factor activity"/>
    <property type="evidence" value="ECO:0007669"/>
    <property type="project" value="InterPro"/>
</dbReference>
<dbReference type="Pfam" id="PF00072">
    <property type="entry name" value="Response_reg"/>
    <property type="match status" value="1"/>
</dbReference>
<dbReference type="SMART" id="SM00342">
    <property type="entry name" value="HTH_ARAC"/>
    <property type="match status" value="1"/>
</dbReference>
<dbReference type="InterPro" id="IPR003661">
    <property type="entry name" value="HisK_dim/P_dom"/>
</dbReference>
<dbReference type="InterPro" id="IPR013783">
    <property type="entry name" value="Ig-like_fold"/>
</dbReference>
<feature type="domain" description="Response regulatory" evidence="12">
    <location>
        <begin position="1070"/>
        <end position="1185"/>
    </location>
</feature>
<evidence type="ECO:0000259" key="12">
    <source>
        <dbReference type="PROSITE" id="PS50110"/>
    </source>
</evidence>
<dbReference type="SMART" id="SM00387">
    <property type="entry name" value="HATPase_c"/>
    <property type="match status" value="1"/>
</dbReference>
<feature type="domain" description="HTH araC/xylS-type" evidence="10">
    <location>
        <begin position="1216"/>
        <end position="1315"/>
    </location>
</feature>
<evidence type="ECO:0000313" key="14">
    <source>
        <dbReference type="Proteomes" id="UP000266497"/>
    </source>
</evidence>
<keyword evidence="4" id="KW-0808">Transferase</keyword>
<dbReference type="Pfam" id="PF12833">
    <property type="entry name" value="HTH_18"/>
    <property type="match status" value="1"/>
</dbReference>
<dbReference type="Gene3D" id="1.10.10.60">
    <property type="entry name" value="Homeodomain-like"/>
    <property type="match status" value="1"/>
</dbReference>
<dbReference type="PROSITE" id="PS50110">
    <property type="entry name" value="RESPONSE_REGULATORY"/>
    <property type="match status" value="1"/>
</dbReference>
<dbReference type="EC" id="2.7.13.3" evidence="2"/>
<dbReference type="PROSITE" id="PS01124">
    <property type="entry name" value="HTH_ARAC_FAMILY_2"/>
    <property type="match status" value="1"/>
</dbReference>
<dbReference type="SMART" id="SM00448">
    <property type="entry name" value="REC"/>
    <property type="match status" value="1"/>
</dbReference>
<dbReference type="InterPro" id="IPR018060">
    <property type="entry name" value="HTH_AraC"/>
</dbReference>
<keyword evidence="6" id="KW-0805">Transcription regulation</keyword>
<dbReference type="Gene3D" id="2.130.10.10">
    <property type="entry name" value="YVTN repeat-like/Quinoprotein amine dehydrogenase"/>
    <property type="match status" value="2"/>
</dbReference>
<dbReference type="PANTHER" id="PTHR43547">
    <property type="entry name" value="TWO-COMPONENT HISTIDINE KINASE"/>
    <property type="match status" value="1"/>
</dbReference>
<dbReference type="Pfam" id="PF00512">
    <property type="entry name" value="HisKA"/>
    <property type="match status" value="1"/>
</dbReference>
<dbReference type="PRINTS" id="PR00344">
    <property type="entry name" value="BCTRLSENSOR"/>
</dbReference>
<evidence type="ECO:0000313" key="13">
    <source>
        <dbReference type="EMBL" id="RGR43681.1"/>
    </source>
</evidence>
<comment type="catalytic activity">
    <reaction evidence="1">
        <text>ATP + protein L-histidine = ADP + protein N-phospho-L-histidine.</text>
        <dbReference type="EC" id="2.7.13.3"/>
    </reaction>
</comment>
<comment type="caution">
    <text evidence="13">The sequence shown here is derived from an EMBL/GenBank/DDBJ whole genome shotgun (WGS) entry which is preliminary data.</text>
</comment>
<name>A0A395UVE3_PHOVU</name>
<dbReference type="InterPro" id="IPR011006">
    <property type="entry name" value="CheY-like_superfamily"/>
</dbReference>
<dbReference type="Gene3D" id="3.30.565.10">
    <property type="entry name" value="Histidine kinase-like ATPase, C-terminal domain"/>
    <property type="match status" value="1"/>
</dbReference>
<organism evidence="13 14">
    <name type="scientific">Phocaeicola vulgatus</name>
    <name type="common">Bacteroides vulgatus</name>
    <dbReference type="NCBI Taxonomy" id="821"/>
    <lineage>
        <taxon>Bacteria</taxon>
        <taxon>Pseudomonadati</taxon>
        <taxon>Bacteroidota</taxon>
        <taxon>Bacteroidia</taxon>
        <taxon>Bacteroidales</taxon>
        <taxon>Bacteroidaceae</taxon>
        <taxon>Phocaeicola</taxon>
    </lineage>
</organism>
<dbReference type="Proteomes" id="UP000266497">
    <property type="component" value="Unassembled WGS sequence"/>
</dbReference>
<dbReference type="InterPro" id="IPR009057">
    <property type="entry name" value="Homeodomain-like_sf"/>
</dbReference>
<dbReference type="FunFam" id="3.30.565.10:FF:000006">
    <property type="entry name" value="Sensor histidine kinase WalK"/>
    <property type="match status" value="1"/>
</dbReference>
<protein>
    <recommendedName>
        <fullName evidence="2">histidine kinase</fullName>
        <ecNumber evidence="2">2.7.13.3</ecNumber>
    </recommendedName>
</protein>
<dbReference type="InterPro" id="IPR003594">
    <property type="entry name" value="HATPase_dom"/>
</dbReference>
<dbReference type="InterPro" id="IPR011047">
    <property type="entry name" value="Quinoprotein_ADH-like_sf"/>
</dbReference>
<evidence type="ECO:0000259" key="10">
    <source>
        <dbReference type="PROSITE" id="PS01124"/>
    </source>
</evidence>
<dbReference type="Pfam" id="PF07495">
    <property type="entry name" value="Y_Y_Y"/>
    <property type="match status" value="1"/>
</dbReference>
<dbReference type="InterPro" id="IPR011110">
    <property type="entry name" value="Reg_prop"/>
</dbReference>
<evidence type="ECO:0000256" key="9">
    <source>
        <dbReference type="PROSITE-ProRule" id="PRU00169"/>
    </source>
</evidence>
<feature type="modified residue" description="4-aspartylphosphate" evidence="9">
    <location>
        <position position="1118"/>
    </location>
</feature>
<evidence type="ECO:0000256" key="7">
    <source>
        <dbReference type="ARBA" id="ARBA00023125"/>
    </source>
</evidence>
<accession>A0A395UVE3</accession>
<dbReference type="SUPFAM" id="SSF46689">
    <property type="entry name" value="Homeodomain-like"/>
    <property type="match status" value="1"/>
</dbReference>
<reference evidence="13 14" key="1">
    <citation type="submission" date="2018-08" db="EMBL/GenBank/DDBJ databases">
        <title>A genome reference for cultivated species of the human gut microbiota.</title>
        <authorList>
            <person name="Zou Y."/>
            <person name="Xue W."/>
            <person name="Luo G."/>
        </authorList>
    </citation>
    <scope>NUCLEOTIDE SEQUENCE [LARGE SCALE GENOMIC DNA]</scope>
    <source>
        <strain evidence="13 14">AF25-30LB</strain>
    </source>
</reference>
<evidence type="ECO:0000256" key="1">
    <source>
        <dbReference type="ARBA" id="ARBA00000085"/>
    </source>
</evidence>
<dbReference type="InterPro" id="IPR036890">
    <property type="entry name" value="HATPase_C_sf"/>
</dbReference>
<evidence type="ECO:0000256" key="4">
    <source>
        <dbReference type="ARBA" id="ARBA00022679"/>
    </source>
</evidence>
<feature type="domain" description="Histidine kinase" evidence="11">
    <location>
        <begin position="809"/>
        <end position="1026"/>
    </location>
</feature>
<dbReference type="PANTHER" id="PTHR43547:SF2">
    <property type="entry name" value="HYBRID SIGNAL TRANSDUCTION HISTIDINE KINASE C"/>
    <property type="match status" value="1"/>
</dbReference>
<dbReference type="InterPro" id="IPR015943">
    <property type="entry name" value="WD40/YVTN_repeat-like_dom_sf"/>
</dbReference>
<dbReference type="Pfam" id="PF02518">
    <property type="entry name" value="HATPase_c"/>
    <property type="match status" value="1"/>
</dbReference>
<dbReference type="SUPFAM" id="SSF47384">
    <property type="entry name" value="Homodimeric domain of signal transducing histidine kinase"/>
    <property type="match status" value="1"/>
</dbReference>
<dbReference type="InterPro" id="IPR004358">
    <property type="entry name" value="Sig_transdc_His_kin-like_C"/>
</dbReference>
<dbReference type="CDD" id="cd17574">
    <property type="entry name" value="REC_OmpR"/>
    <property type="match status" value="1"/>
</dbReference>
<dbReference type="PROSITE" id="PS00041">
    <property type="entry name" value="HTH_ARAC_FAMILY_1"/>
    <property type="match status" value="1"/>
</dbReference>
<dbReference type="InterPro" id="IPR018062">
    <property type="entry name" value="HTH_AraC-typ_CS"/>
</dbReference>
<dbReference type="SMART" id="SM00388">
    <property type="entry name" value="HisKA"/>
    <property type="match status" value="1"/>
</dbReference>